<dbReference type="PANTHER" id="PTHR10632">
    <property type="entry name" value="SULFIDE:QUINONE OXIDOREDUCTASE"/>
    <property type="match status" value="1"/>
</dbReference>
<dbReference type="OrthoDB" id="5376590at2759"/>
<reference evidence="2 3" key="1">
    <citation type="journal article" date="2008" name="Nature">
        <title>The Trichoplax genome and the nature of placozoans.</title>
        <authorList>
            <person name="Srivastava M."/>
            <person name="Begovic E."/>
            <person name="Chapman J."/>
            <person name="Putnam N.H."/>
            <person name="Hellsten U."/>
            <person name="Kawashima T."/>
            <person name="Kuo A."/>
            <person name="Mitros T."/>
            <person name="Salamov A."/>
            <person name="Carpenter M.L."/>
            <person name="Signorovitch A.Y."/>
            <person name="Moreno M.A."/>
            <person name="Kamm K."/>
            <person name="Grimwood J."/>
            <person name="Schmutz J."/>
            <person name="Shapiro H."/>
            <person name="Grigoriev I.V."/>
            <person name="Buss L.W."/>
            <person name="Schierwater B."/>
            <person name="Dellaporta S.L."/>
            <person name="Rokhsar D.S."/>
        </authorList>
    </citation>
    <scope>NUCLEOTIDE SEQUENCE [LARGE SCALE GENOMIC DNA]</scope>
    <source>
        <strain evidence="2 3">Grell-BS-1999</strain>
    </source>
</reference>
<dbReference type="RefSeq" id="XP_002108895.1">
    <property type="nucleotide sequence ID" value="XM_002108859.1"/>
</dbReference>
<dbReference type="Proteomes" id="UP000009022">
    <property type="component" value="Unassembled WGS sequence"/>
</dbReference>
<feature type="domain" description="FAD/NAD(P)-binding" evidence="1">
    <location>
        <begin position="46"/>
        <end position="344"/>
    </location>
</feature>
<dbReference type="Pfam" id="PF07992">
    <property type="entry name" value="Pyr_redox_2"/>
    <property type="match status" value="1"/>
</dbReference>
<evidence type="ECO:0000313" key="2">
    <source>
        <dbReference type="EMBL" id="EDV29693.1"/>
    </source>
</evidence>
<dbReference type="GO" id="GO:0070221">
    <property type="term" value="P:sulfide oxidation, using sulfide:quinone oxidoreductase"/>
    <property type="evidence" value="ECO:0000318"/>
    <property type="project" value="GO_Central"/>
</dbReference>
<dbReference type="SUPFAM" id="SSF51905">
    <property type="entry name" value="FAD/NAD(P)-binding domain"/>
    <property type="match status" value="2"/>
</dbReference>
<sequence>MFRSSLHYLKLNVSCLQGATSISKLQALKCRNITTSLIKHGEFNAKFLIVGGGSGGITVASTLTKKFGAGTVWIVEPSEYHYYRSLWPMISCGIKVSSRSQLPTRKVLPYGCEWLKTAAARFDPDNNCIFTEDGDKVKYEYLVIAVGVQPQFDQITGLVEAVANGSATSIYDTDDVAKTYERLQEFRSGEGLFACSRSTVNCDTTTLSMAYLVDDYLRQSGTRTKVQIDLFTPFEQLFLVDKYSKRLDEICQQKNVLVHKGYNLLEVDDDRKLAFFRKEDNESTDKLEMKFNFLYVAPPLAPPKVLGYSKLADMKGMLNVDAQTLIHKEFGNVFGIGDCIGCGVGRSLGAVGAQAKALQKNIESILLGLQPKATYSGYASCGIFTGSKKLLFAEYDYNFEPLETFPFNQSKERKSLFLLQRDYFPELYWNGLVKLVIQH</sequence>
<dbReference type="EMBL" id="DS985241">
    <property type="protein sequence ID" value="EDV29693.1"/>
    <property type="molecule type" value="Genomic_DNA"/>
</dbReference>
<evidence type="ECO:0000259" key="1">
    <source>
        <dbReference type="Pfam" id="PF07992"/>
    </source>
</evidence>
<dbReference type="GO" id="GO:0070224">
    <property type="term" value="F:sulfide:quinone oxidoreductase activity"/>
    <property type="evidence" value="ECO:0000318"/>
    <property type="project" value="GO_Central"/>
</dbReference>
<dbReference type="STRING" id="10228.B3RI26"/>
<dbReference type="KEGG" id="tad:TRIADDRAFT_19758"/>
<dbReference type="InterPro" id="IPR015904">
    <property type="entry name" value="Sulphide_quinone_reductase"/>
</dbReference>
<dbReference type="Gene3D" id="3.50.50.100">
    <property type="match status" value="1"/>
</dbReference>
<gene>
    <name evidence="2" type="ORF">TRIADDRAFT_19758</name>
</gene>
<keyword evidence="3" id="KW-1185">Reference proteome</keyword>
<dbReference type="InParanoid" id="B3RI26"/>
<dbReference type="GeneID" id="6749379"/>
<dbReference type="GO" id="GO:0071949">
    <property type="term" value="F:FAD binding"/>
    <property type="evidence" value="ECO:0000318"/>
    <property type="project" value="GO_Central"/>
</dbReference>
<accession>B3RI26</accession>
<dbReference type="InterPro" id="IPR036188">
    <property type="entry name" value="FAD/NAD-bd_sf"/>
</dbReference>
<evidence type="ECO:0000313" key="3">
    <source>
        <dbReference type="Proteomes" id="UP000009022"/>
    </source>
</evidence>
<dbReference type="GO" id="GO:0005739">
    <property type="term" value="C:mitochondrion"/>
    <property type="evidence" value="ECO:0000318"/>
    <property type="project" value="GO_Central"/>
</dbReference>
<proteinExistence type="predicted"/>
<dbReference type="PANTHER" id="PTHR10632:SF2">
    <property type="entry name" value="SULFIDE:QUINONE OXIDOREDUCTASE, MITOCHONDRIAL"/>
    <property type="match status" value="1"/>
</dbReference>
<dbReference type="HOGENOM" id="CLU_030742_2_0_1"/>
<name>B3RI26_TRIAD</name>
<dbReference type="eggNOG" id="KOG3851">
    <property type="taxonomic scope" value="Eukaryota"/>
</dbReference>
<dbReference type="AlphaFoldDB" id="B3RI26"/>
<organism evidence="2 3">
    <name type="scientific">Trichoplax adhaerens</name>
    <name type="common">Trichoplax reptans</name>
    <dbReference type="NCBI Taxonomy" id="10228"/>
    <lineage>
        <taxon>Eukaryota</taxon>
        <taxon>Metazoa</taxon>
        <taxon>Placozoa</taxon>
        <taxon>Uniplacotomia</taxon>
        <taxon>Trichoplacea</taxon>
        <taxon>Trichoplacidae</taxon>
        <taxon>Trichoplax</taxon>
    </lineage>
</organism>
<protein>
    <recommendedName>
        <fullName evidence="1">FAD/NAD(P)-binding domain-containing protein</fullName>
    </recommendedName>
</protein>
<dbReference type="InterPro" id="IPR023753">
    <property type="entry name" value="FAD/NAD-binding_dom"/>
</dbReference>
<dbReference type="FunFam" id="3.50.50.100:FF:000039">
    <property type="entry name" value="Sulfide:quinone oxidoreductase, mitochondrial"/>
    <property type="match status" value="1"/>
</dbReference>
<dbReference type="PhylomeDB" id="B3RI26"/>
<dbReference type="CTD" id="6749379"/>